<evidence type="ECO:0000313" key="3">
    <source>
        <dbReference type="Proteomes" id="UP000500767"/>
    </source>
</evidence>
<reference evidence="2 3" key="1">
    <citation type="journal article" date="2014" name="World J. Microbiol. Biotechnol.">
        <title>Biodiversity and physiological characteristics of Antarctic and Arctic lichens-associated bacteria.</title>
        <authorList>
            <person name="Lee Y.M."/>
            <person name="Kim E.H."/>
            <person name="Lee H.K."/>
            <person name="Hong S.G."/>
        </authorList>
    </citation>
    <scope>NUCLEOTIDE SEQUENCE [LARGE SCALE GENOMIC DNA]</scope>
    <source>
        <strain evidence="2 3">PAMC 26569</strain>
    </source>
</reference>
<name>A0A6M8HWL4_9PROT</name>
<keyword evidence="3" id="KW-1185">Reference proteome</keyword>
<dbReference type="SUPFAM" id="SSF52266">
    <property type="entry name" value="SGNH hydrolase"/>
    <property type="match status" value="1"/>
</dbReference>
<evidence type="ECO:0000259" key="1">
    <source>
        <dbReference type="Pfam" id="PF13472"/>
    </source>
</evidence>
<dbReference type="GO" id="GO:0004622">
    <property type="term" value="F:phosphatidylcholine lysophospholipase activity"/>
    <property type="evidence" value="ECO:0007669"/>
    <property type="project" value="TreeGrafter"/>
</dbReference>
<dbReference type="PANTHER" id="PTHR30383:SF24">
    <property type="entry name" value="THIOESTERASE 1_PROTEASE 1_LYSOPHOSPHOLIPASE L1"/>
    <property type="match status" value="1"/>
</dbReference>
<dbReference type="PROSITE" id="PS01098">
    <property type="entry name" value="LIPASE_GDSL_SER"/>
    <property type="match status" value="1"/>
</dbReference>
<dbReference type="InterPro" id="IPR013830">
    <property type="entry name" value="SGNH_hydro"/>
</dbReference>
<dbReference type="Proteomes" id="UP000500767">
    <property type="component" value="Chromosome"/>
</dbReference>
<gene>
    <name evidence="2" type="ORF">HN018_17980</name>
</gene>
<feature type="domain" description="SGNH hydrolase-type esterase" evidence="1">
    <location>
        <begin position="35"/>
        <end position="195"/>
    </location>
</feature>
<dbReference type="GO" id="GO:0006629">
    <property type="term" value="P:lipid metabolic process"/>
    <property type="evidence" value="ECO:0007669"/>
    <property type="project" value="InterPro"/>
</dbReference>
<dbReference type="PANTHER" id="PTHR30383">
    <property type="entry name" value="THIOESTERASE 1/PROTEASE 1/LYSOPHOSPHOLIPASE L1"/>
    <property type="match status" value="1"/>
</dbReference>
<dbReference type="Gene3D" id="3.40.50.1110">
    <property type="entry name" value="SGNH hydrolase"/>
    <property type="match status" value="1"/>
</dbReference>
<accession>A0A6M8HWL4</accession>
<dbReference type="CDD" id="cd01822">
    <property type="entry name" value="Lysophospholipase_L1_like"/>
    <property type="match status" value="1"/>
</dbReference>
<organism evidence="2 3">
    <name type="scientific">Lichenicola cladoniae</name>
    <dbReference type="NCBI Taxonomy" id="1484109"/>
    <lineage>
        <taxon>Bacteria</taxon>
        <taxon>Pseudomonadati</taxon>
        <taxon>Pseudomonadota</taxon>
        <taxon>Alphaproteobacteria</taxon>
        <taxon>Acetobacterales</taxon>
        <taxon>Acetobacteraceae</taxon>
        <taxon>Lichenicola</taxon>
    </lineage>
</organism>
<dbReference type="InterPro" id="IPR051532">
    <property type="entry name" value="Ester_Hydrolysis_Enzymes"/>
</dbReference>
<proteinExistence type="predicted"/>
<dbReference type="EMBL" id="CP053708">
    <property type="protein sequence ID" value="QKE92778.1"/>
    <property type="molecule type" value="Genomic_DNA"/>
</dbReference>
<dbReference type="KEGG" id="lck:HN018_17980"/>
<sequence>MLWIPHGLAAGSGTSAAPAGQEAVAQPERTIRILALGDSLTAGYGLPHDQGFVARLQAALDQAGAHATLLDAGVSGDTSAGGLARLDWALGDHPDAAIVELGANDGLRGLDPGQMEHNLGAILDRLAALHIPVLFSGMFAPPNLGAPYGRAFREVFDRLSRRPGLLYDPFFLQDVAGKHGLNQADGMHPAPAGVAIIVHRITPLVLKLVQTARNTPTR</sequence>
<protein>
    <submittedName>
        <fullName evidence="2">Arylesterase</fullName>
    </submittedName>
</protein>
<evidence type="ECO:0000313" key="2">
    <source>
        <dbReference type="EMBL" id="QKE92778.1"/>
    </source>
</evidence>
<dbReference type="InterPro" id="IPR036514">
    <property type="entry name" value="SGNH_hydro_sf"/>
</dbReference>
<dbReference type="InterPro" id="IPR008265">
    <property type="entry name" value="Lipase_GDSL_AS"/>
</dbReference>
<dbReference type="Pfam" id="PF13472">
    <property type="entry name" value="Lipase_GDSL_2"/>
    <property type="match status" value="1"/>
</dbReference>
<dbReference type="AlphaFoldDB" id="A0A6M8HWL4"/>